<protein>
    <submittedName>
        <fullName evidence="2">Uncharacterized protein</fullName>
    </submittedName>
</protein>
<dbReference type="AlphaFoldDB" id="M7SCH2"/>
<keyword evidence="1" id="KW-0812">Transmembrane</keyword>
<gene>
    <name evidence="2" type="ORF">UCREL1_11207</name>
</gene>
<dbReference type="EMBL" id="KB707529">
    <property type="protein sequence ID" value="EMR61862.1"/>
    <property type="molecule type" value="Genomic_DNA"/>
</dbReference>
<dbReference type="OMA" id="EMTHEFT"/>
<feature type="transmembrane region" description="Helical" evidence="1">
    <location>
        <begin position="436"/>
        <end position="459"/>
    </location>
</feature>
<sequence length="581" mass="61807">MHYEVPSFGRSPWRPGFWSRAPVFGLLALVGAVICSVGTAVVLATSNGREQQTWPSPDVWVQPSVALSVLTAATNALLIMAFQEGVTISWWIKMLQGGNLNDCHRYWFYANNVWAAVTSGRHFNKVALACMMVAIVVVDGPIMQRASTVKSVTADAPRNFSLAIAQDVMEYPSGWYTGRAKSVDTLSGNFTRVLTAYNNRDSIHPPLAEGCRGTCKGSVIAPGWDVDCKYETKPKAGHPDVAKDVDAGSISVVFNGPYQTGGITVSALFAPQGLMKEMVSATCQMQIGIVRHHVEVTSDGAVTLERKPLTSPVNDTIRTDWPWIETAGLGSFPSALGGIALAASQMYGSDITLYNGGTLQIQGEGVMSYAYRNSSDDVLGTENMTWADPTPDVVAAIQELTFRSAVYYANETTPLAAAEDGHEVLTTAVYESHYEFLLGGLAVMLLATLAMMPLFHGWWNLGREVSLSPVEIAMAFKAPHTDGGDANADVSTLLKQIGKRRAQYGVIATEFQGGGVGGGGSTRDLNSPGFDFGPGITPIPSPGISPGPISPTSPGAKWCIFTGTEVPAGDRGSEASQTAVP</sequence>
<dbReference type="HOGENOM" id="CLU_020821_1_0_1"/>
<dbReference type="OrthoDB" id="5357734at2759"/>
<organism evidence="2 3">
    <name type="scientific">Eutypa lata (strain UCR-EL1)</name>
    <name type="common">Grapevine dieback disease fungus</name>
    <name type="synonym">Eutypa armeniacae</name>
    <dbReference type="NCBI Taxonomy" id="1287681"/>
    <lineage>
        <taxon>Eukaryota</taxon>
        <taxon>Fungi</taxon>
        <taxon>Dikarya</taxon>
        <taxon>Ascomycota</taxon>
        <taxon>Pezizomycotina</taxon>
        <taxon>Sordariomycetes</taxon>
        <taxon>Xylariomycetidae</taxon>
        <taxon>Xylariales</taxon>
        <taxon>Diatrypaceae</taxon>
        <taxon>Eutypa</taxon>
    </lineage>
</organism>
<feature type="transmembrane region" description="Helical" evidence="1">
    <location>
        <begin position="64"/>
        <end position="82"/>
    </location>
</feature>
<dbReference type="KEGG" id="ela:UCREL1_11207"/>
<proteinExistence type="predicted"/>
<accession>M7SCH2</accession>
<name>M7SCH2_EUTLA</name>
<keyword evidence="1" id="KW-0472">Membrane</keyword>
<reference evidence="3" key="1">
    <citation type="journal article" date="2013" name="Genome Announc.">
        <title>Draft genome sequence of the grapevine dieback fungus Eutypa lata UCR-EL1.</title>
        <authorList>
            <person name="Blanco-Ulate B."/>
            <person name="Rolshausen P.E."/>
            <person name="Cantu D."/>
        </authorList>
    </citation>
    <scope>NUCLEOTIDE SEQUENCE [LARGE SCALE GENOMIC DNA]</scope>
    <source>
        <strain evidence="3">UCR-EL1</strain>
    </source>
</reference>
<dbReference type="Pfam" id="PF11374">
    <property type="entry name" value="DUF3176"/>
    <property type="match status" value="1"/>
</dbReference>
<dbReference type="STRING" id="1287681.M7SCH2"/>
<dbReference type="eggNOG" id="ENOG502SN08">
    <property type="taxonomic scope" value="Eukaryota"/>
</dbReference>
<dbReference type="Proteomes" id="UP000012174">
    <property type="component" value="Unassembled WGS sequence"/>
</dbReference>
<keyword evidence="1" id="KW-1133">Transmembrane helix</keyword>
<keyword evidence="3" id="KW-1185">Reference proteome</keyword>
<evidence type="ECO:0000313" key="3">
    <source>
        <dbReference type="Proteomes" id="UP000012174"/>
    </source>
</evidence>
<dbReference type="InterPro" id="IPR021514">
    <property type="entry name" value="DUF3176"/>
</dbReference>
<dbReference type="PANTHER" id="PTHR37576:SF2">
    <property type="entry name" value="DEFECT AT LOW TEMPERATURE PROTEIN 1"/>
    <property type="match status" value="1"/>
</dbReference>
<dbReference type="PANTHER" id="PTHR37576">
    <property type="entry name" value="DEFECT AT LOW TEMPERATURE PROTEIN 1"/>
    <property type="match status" value="1"/>
</dbReference>
<evidence type="ECO:0000313" key="2">
    <source>
        <dbReference type="EMBL" id="EMR61862.1"/>
    </source>
</evidence>
<feature type="transmembrane region" description="Helical" evidence="1">
    <location>
        <begin position="21"/>
        <end position="44"/>
    </location>
</feature>
<evidence type="ECO:0000256" key="1">
    <source>
        <dbReference type="SAM" id="Phobius"/>
    </source>
</evidence>